<evidence type="ECO:0000313" key="5">
    <source>
        <dbReference type="EMBL" id="RNA25658.1"/>
    </source>
</evidence>
<dbReference type="SUPFAM" id="SSF47473">
    <property type="entry name" value="EF-hand"/>
    <property type="match status" value="1"/>
</dbReference>
<organism evidence="5 6">
    <name type="scientific">Brachionus plicatilis</name>
    <name type="common">Marine rotifer</name>
    <name type="synonym">Brachionus muelleri</name>
    <dbReference type="NCBI Taxonomy" id="10195"/>
    <lineage>
        <taxon>Eukaryota</taxon>
        <taxon>Metazoa</taxon>
        <taxon>Spiralia</taxon>
        <taxon>Gnathifera</taxon>
        <taxon>Rotifera</taxon>
        <taxon>Eurotatoria</taxon>
        <taxon>Monogononta</taxon>
        <taxon>Pseudotrocha</taxon>
        <taxon>Ploima</taxon>
        <taxon>Brachionidae</taxon>
        <taxon>Brachionus</taxon>
    </lineage>
</organism>
<dbReference type="FunFam" id="1.10.238.10:FF:000181">
    <property type="entry name" value="CALML5 isoform 1"/>
    <property type="match status" value="1"/>
</dbReference>
<dbReference type="GO" id="GO:0005509">
    <property type="term" value="F:calcium ion binding"/>
    <property type="evidence" value="ECO:0007669"/>
    <property type="project" value="InterPro"/>
</dbReference>
<accession>A0A3M7RQU0</accession>
<keyword evidence="6" id="KW-1185">Reference proteome</keyword>
<dbReference type="AlphaFoldDB" id="A0A3M7RQU0"/>
<keyword evidence="1" id="KW-0479">Metal-binding</keyword>
<dbReference type="Pfam" id="PF13499">
    <property type="entry name" value="EF-hand_7"/>
    <property type="match status" value="2"/>
</dbReference>
<dbReference type="Proteomes" id="UP000276133">
    <property type="component" value="Unassembled WGS sequence"/>
</dbReference>
<protein>
    <submittedName>
        <fullName evidence="5">Neo-calmodulin-like isoform X3</fullName>
    </submittedName>
</protein>
<dbReference type="GO" id="GO:0016460">
    <property type="term" value="C:myosin II complex"/>
    <property type="evidence" value="ECO:0007669"/>
    <property type="project" value="TreeGrafter"/>
</dbReference>
<dbReference type="FunFam" id="1.10.238.10:FF:000336">
    <property type="entry name" value="HLH domain-containing protein"/>
    <property type="match status" value="1"/>
</dbReference>
<dbReference type="EMBL" id="REGN01002888">
    <property type="protein sequence ID" value="RNA25658.1"/>
    <property type="molecule type" value="Genomic_DNA"/>
</dbReference>
<dbReference type="OrthoDB" id="26525at2759"/>
<evidence type="ECO:0000256" key="3">
    <source>
        <dbReference type="ARBA" id="ARBA00022837"/>
    </source>
</evidence>
<dbReference type="InterPro" id="IPR002048">
    <property type="entry name" value="EF_hand_dom"/>
</dbReference>
<dbReference type="PROSITE" id="PS00018">
    <property type="entry name" value="EF_HAND_1"/>
    <property type="match status" value="4"/>
</dbReference>
<dbReference type="STRING" id="10195.A0A3M7RQU0"/>
<reference evidence="5 6" key="1">
    <citation type="journal article" date="2018" name="Sci. Rep.">
        <title>Genomic signatures of local adaptation to the degree of environmental predictability in rotifers.</title>
        <authorList>
            <person name="Franch-Gras L."/>
            <person name="Hahn C."/>
            <person name="Garcia-Roger E.M."/>
            <person name="Carmona M.J."/>
            <person name="Serra M."/>
            <person name="Gomez A."/>
        </authorList>
    </citation>
    <scope>NUCLEOTIDE SEQUENCE [LARGE SCALE GENOMIC DNA]</scope>
    <source>
        <strain evidence="5">HYR1</strain>
    </source>
</reference>
<evidence type="ECO:0000256" key="2">
    <source>
        <dbReference type="ARBA" id="ARBA00022737"/>
    </source>
</evidence>
<dbReference type="PANTHER" id="PTHR23048">
    <property type="entry name" value="MYOSIN LIGHT CHAIN 1, 3"/>
    <property type="match status" value="1"/>
</dbReference>
<dbReference type="InterPro" id="IPR018247">
    <property type="entry name" value="EF_Hand_1_Ca_BS"/>
</dbReference>
<evidence type="ECO:0000313" key="6">
    <source>
        <dbReference type="Proteomes" id="UP000276133"/>
    </source>
</evidence>
<evidence type="ECO:0000256" key="1">
    <source>
        <dbReference type="ARBA" id="ARBA00022723"/>
    </source>
</evidence>
<dbReference type="SMART" id="SM00054">
    <property type="entry name" value="EFh"/>
    <property type="match status" value="4"/>
</dbReference>
<dbReference type="PANTHER" id="PTHR23048:SF0">
    <property type="entry name" value="CALMODULIN LIKE 3"/>
    <property type="match status" value="1"/>
</dbReference>
<keyword evidence="3" id="KW-0106">Calcium</keyword>
<sequence>MDKKDIEDFKEAFLMLDRDGDGRISWEELGYVMKTLGHRVSENQLKEIMKLIDENGNGVIDFDEFTDMLDKTKSIADPEADLKEAFKVFDLDGDGVITAKELKLVMHSLGQPVSGSDIDDMIKEADQNSDGKVDFGDFVAMMSRK</sequence>
<keyword evidence="2" id="KW-0677">Repeat</keyword>
<name>A0A3M7RQU0_BRAPC</name>
<evidence type="ECO:0000259" key="4">
    <source>
        <dbReference type="PROSITE" id="PS50222"/>
    </source>
</evidence>
<dbReference type="PROSITE" id="PS50222">
    <property type="entry name" value="EF_HAND_2"/>
    <property type="match status" value="4"/>
</dbReference>
<feature type="domain" description="EF-hand" evidence="4">
    <location>
        <begin position="77"/>
        <end position="112"/>
    </location>
</feature>
<feature type="domain" description="EF-hand" evidence="4">
    <location>
        <begin position="113"/>
        <end position="145"/>
    </location>
</feature>
<dbReference type="InterPro" id="IPR011992">
    <property type="entry name" value="EF-hand-dom_pair"/>
</dbReference>
<dbReference type="Gene3D" id="1.10.238.10">
    <property type="entry name" value="EF-hand"/>
    <property type="match status" value="2"/>
</dbReference>
<dbReference type="CDD" id="cd00051">
    <property type="entry name" value="EFh"/>
    <property type="match status" value="2"/>
</dbReference>
<dbReference type="InterPro" id="IPR050230">
    <property type="entry name" value="CALM/Myosin/TropC-like"/>
</dbReference>
<feature type="domain" description="EF-hand" evidence="4">
    <location>
        <begin position="4"/>
        <end position="39"/>
    </location>
</feature>
<comment type="caution">
    <text evidence="5">The sequence shown here is derived from an EMBL/GenBank/DDBJ whole genome shotgun (WGS) entry which is preliminary data.</text>
</comment>
<gene>
    <name evidence="5" type="ORF">BpHYR1_017057</name>
</gene>
<feature type="domain" description="EF-hand" evidence="4">
    <location>
        <begin position="40"/>
        <end position="75"/>
    </location>
</feature>
<proteinExistence type="predicted"/>